<dbReference type="AlphaFoldDB" id="A0A5C3QQL1"/>
<dbReference type="EMBL" id="ML178828">
    <property type="protein sequence ID" value="TFL00634.1"/>
    <property type="molecule type" value="Genomic_DNA"/>
</dbReference>
<gene>
    <name evidence="1" type="ORF">BDV98DRAFT_107413</name>
</gene>
<reference evidence="1 2" key="1">
    <citation type="journal article" date="2019" name="Nat. Ecol. Evol.">
        <title>Megaphylogeny resolves global patterns of mushroom evolution.</title>
        <authorList>
            <person name="Varga T."/>
            <person name="Krizsan K."/>
            <person name="Foldi C."/>
            <person name="Dima B."/>
            <person name="Sanchez-Garcia M."/>
            <person name="Sanchez-Ramirez S."/>
            <person name="Szollosi G.J."/>
            <person name="Szarkandi J.G."/>
            <person name="Papp V."/>
            <person name="Albert L."/>
            <person name="Andreopoulos W."/>
            <person name="Angelini C."/>
            <person name="Antonin V."/>
            <person name="Barry K.W."/>
            <person name="Bougher N.L."/>
            <person name="Buchanan P."/>
            <person name="Buyck B."/>
            <person name="Bense V."/>
            <person name="Catcheside P."/>
            <person name="Chovatia M."/>
            <person name="Cooper J."/>
            <person name="Damon W."/>
            <person name="Desjardin D."/>
            <person name="Finy P."/>
            <person name="Geml J."/>
            <person name="Haridas S."/>
            <person name="Hughes K."/>
            <person name="Justo A."/>
            <person name="Karasinski D."/>
            <person name="Kautmanova I."/>
            <person name="Kiss B."/>
            <person name="Kocsube S."/>
            <person name="Kotiranta H."/>
            <person name="LaButti K.M."/>
            <person name="Lechner B.E."/>
            <person name="Liimatainen K."/>
            <person name="Lipzen A."/>
            <person name="Lukacs Z."/>
            <person name="Mihaltcheva S."/>
            <person name="Morgado L.N."/>
            <person name="Niskanen T."/>
            <person name="Noordeloos M.E."/>
            <person name="Ohm R.A."/>
            <person name="Ortiz-Santana B."/>
            <person name="Ovrebo C."/>
            <person name="Racz N."/>
            <person name="Riley R."/>
            <person name="Savchenko A."/>
            <person name="Shiryaev A."/>
            <person name="Soop K."/>
            <person name="Spirin V."/>
            <person name="Szebenyi C."/>
            <person name="Tomsovsky M."/>
            <person name="Tulloss R.E."/>
            <person name="Uehling J."/>
            <person name="Grigoriev I.V."/>
            <person name="Vagvolgyi C."/>
            <person name="Papp T."/>
            <person name="Martin F.M."/>
            <person name="Miettinen O."/>
            <person name="Hibbett D.S."/>
            <person name="Nagy L.G."/>
        </authorList>
    </citation>
    <scope>NUCLEOTIDE SEQUENCE [LARGE SCALE GENOMIC DNA]</scope>
    <source>
        <strain evidence="1 2">CBS 309.79</strain>
    </source>
</reference>
<protein>
    <submittedName>
        <fullName evidence="1">Uncharacterized protein</fullName>
    </submittedName>
</protein>
<evidence type="ECO:0000313" key="2">
    <source>
        <dbReference type="Proteomes" id="UP000305067"/>
    </source>
</evidence>
<keyword evidence="2" id="KW-1185">Reference proteome</keyword>
<dbReference type="Proteomes" id="UP000305067">
    <property type="component" value="Unassembled WGS sequence"/>
</dbReference>
<evidence type="ECO:0000313" key="1">
    <source>
        <dbReference type="EMBL" id="TFL00634.1"/>
    </source>
</evidence>
<proteinExistence type="predicted"/>
<name>A0A5C3QQL1_9AGAR</name>
<accession>A0A5C3QQL1</accession>
<dbReference type="STRING" id="1884261.A0A5C3QQL1"/>
<sequence length="114" mass="12991">MKNAQDHLETQLFQEYQAILDKYRDKIHAAQTKATMTGATGLSHHEANMLNHGYADELRKFNQNRVVPAWGGLVAQQQSRLRELQVPGMVMTSSPAEREKQRKIIHVLEGLLVQ</sequence>
<organism evidence="1 2">
    <name type="scientific">Pterulicium gracile</name>
    <dbReference type="NCBI Taxonomy" id="1884261"/>
    <lineage>
        <taxon>Eukaryota</taxon>
        <taxon>Fungi</taxon>
        <taxon>Dikarya</taxon>
        <taxon>Basidiomycota</taxon>
        <taxon>Agaricomycotina</taxon>
        <taxon>Agaricomycetes</taxon>
        <taxon>Agaricomycetidae</taxon>
        <taxon>Agaricales</taxon>
        <taxon>Pleurotineae</taxon>
        <taxon>Pterulaceae</taxon>
        <taxon>Pterulicium</taxon>
    </lineage>
</organism>
<dbReference type="OrthoDB" id="21617at2759"/>